<organism evidence="1 2">
    <name type="scientific">Buttiauxella warmboldiae</name>
    <dbReference type="NCBI Taxonomy" id="82993"/>
    <lineage>
        <taxon>Bacteria</taxon>
        <taxon>Pseudomonadati</taxon>
        <taxon>Pseudomonadota</taxon>
        <taxon>Gammaproteobacteria</taxon>
        <taxon>Enterobacterales</taxon>
        <taxon>Enterobacteriaceae</taxon>
        <taxon>Buttiauxella</taxon>
    </lineage>
</organism>
<dbReference type="RefSeq" id="WP_124022889.1">
    <property type="nucleotide sequence ID" value="NZ_RPOH01000010.1"/>
</dbReference>
<reference evidence="1 2" key="1">
    <citation type="submission" date="2018-11" db="EMBL/GenBank/DDBJ databases">
        <title>Draft genome sequence of Buttiauxella warmboldiae CCUG 35512.</title>
        <authorList>
            <person name="Salva-Serra F."/>
            <person name="Marathe N."/>
            <person name="Moore E."/>
            <person name="Svensson L."/>
            <person name="Engstrom-Jakobsson H."/>
        </authorList>
    </citation>
    <scope>NUCLEOTIDE SEQUENCE [LARGE SCALE GENOMIC DNA]</scope>
    <source>
        <strain evidence="1 2">CCUG 35512</strain>
    </source>
</reference>
<keyword evidence="2" id="KW-1185">Reference proteome</keyword>
<protein>
    <submittedName>
        <fullName evidence="1">Nucleotide pyrophosphatase</fullName>
    </submittedName>
</protein>
<dbReference type="PANTHER" id="PTHR10151:SF120">
    <property type="entry name" value="BIS(5'-ADENOSYL)-TRIPHOSPHATASE"/>
    <property type="match status" value="1"/>
</dbReference>
<name>A0A3N5DNH8_9ENTR</name>
<dbReference type="PANTHER" id="PTHR10151">
    <property type="entry name" value="ECTONUCLEOTIDE PYROPHOSPHATASE/PHOSPHODIESTERASE"/>
    <property type="match status" value="1"/>
</dbReference>
<evidence type="ECO:0000313" key="1">
    <source>
        <dbReference type="EMBL" id="RPH30264.1"/>
    </source>
</evidence>
<dbReference type="InterPro" id="IPR017850">
    <property type="entry name" value="Alkaline_phosphatase_core_sf"/>
</dbReference>
<sequence length="425" mass="45712">MRRAVLVILDGLRRDLISEENTPHLYAFSRRAEQFSAHRTVFPSCTRVVAASIATGCRPARHGMAGNTMVLTENARLVRHDAGKPDFLQYKRHLTGRSLHVPTMAEHLTDKGGVVIFSNVSPGAAYAHDPDGFGHVYHRAGSFGPGRQPVPPADELNIALDAEGESVMTDRFIARVVSAQDCPALGVLWLGEPDASQHSLPLGSPEHLAILRSADSHAGRVIAAVEAMADRQDILLLLGSDHGHQIVDEAINVEAELVSAGLKNSLESDEVVVASSGTAILIYMHPDVACRKSEMERFLRTRAWAGQVFSRSEFESAGIPLEAGPEFAVSMFSTEEKNGYGVAGKGFTARRAGDKADVIGAGQHGGLGIYEQMPFLMIAGQGFTPGSVRSSASCVIDIAPTIFTHLDKPLPSFDGQPLQHKSREE</sequence>
<dbReference type="AlphaFoldDB" id="A0A3N5DNH8"/>
<comment type="caution">
    <text evidence="1">The sequence shown here is derived from an EMBL/GenBank/DDBJ whole genome shotgun (WGS) entry which is preliminary data.</text>
</comment>
<dbReference type="SUPFAM" id="SSF53649">
    <property type="entry name" value="Alkaline phosphatase-like"/>
    <property type="match status" value="1"/>
</dbReference>
<evidence type="ECO:0000313" key="2">
    <source>
        <dbReference type="Proteomes" id="UP000268615"/>
    </source>
</evidence>
<dbReference type="Gene3D" id="3.40.720.10">
    <property type="entry name" value="Alkaline Phosphatase, subunit A"/>
    <property type="match status" value="1"/>
</dbReference>
<dbReference type="InterPro" id="IPR002591">
    <property type="entry name" value="Phosphodiest/P_Trfase"/>
</dbReference>
<dbReference type="EMBL" id="RPOH01000010">
    <property type="protein sequence ID" value="RPH30264.1"/>
    <property type="molecule type" value="Genomic_DNA"/>
</dbReference>
<dbReference type="OrthoDB" id="9779418at2"/>
<gene>
    <name evidence="1" type="ORF">EHN07_03610</name>
</gene>
<dbReference type="Pfam" id="PF01663">
    <property type="entry name" value="Phosphodiest"/>
    <property type="match status" value="1"/>
</dbReference>
<dbReference type="GO" id="GO:0016787">
    <property type="term" value="F:hydrolase activity"/>
    <property type="evidence" value="ECO:0007669"/>
    <property type="project" value="UniProtKB-ARBA"/>
</dbReference>
<proteinExistence type="predicted"/>
<accession>A0A3N5DNH8</accession>
<dbReference type="Proteomes" id="UP000268615">
    <property type="component" value="Unassembled WGS sequence"/>
</dbReference>